<comment type="caution">
    <text evidence="2">The sequence shown here is derived from an EMBL/GenBank/DDBJ whole genome shotgun (WGS) entry which is preliminary data.</text>
</comment>
<keyword evidence="1" id="KW-0472">Membrane</keyword>
<sequence length="223" mass="25874">ETLLIIMLIYIGTIFPYRLAFIIFGIPKEGEPCEADVEEGVLWIVMDWVTDVFFWCDLVLSFFLTYRRSSDQKEEYRLKFIALNYFRSYFFLNFVACLPATAFEPLILWINFVPPGGCDDAAGVNKAPLLARMQRMTKIARLTRLVRLVKMTALGRLTQNSRTLQLLRDMRCVRIINWVFGLSWIVHLLSCGWYLCAALHQSPAETWVGRRVINTEGETLQTE</sequence>
<feature type="non-terminal residue" evidence="2">
    <location>
        <position position="223"/>
    </location>
</feature>
<feature type="transmembrane region" description="Helical" evidence="1">
    <location>
        <begin position="175"/>
        <end position="196"/>
    </location>
</feature>
<name>A0ABN9QW59_9DINO</name>
<keyword evidence="1" id="KW-0812">Transmembrane</keyword>
<dbReference type="PANTHER" id="PTHR45689">
    <property type="entry name" value="I[[H]] CHANNEL, ISOFORM E"/>
    <property type="match status" value="1"/>
</dbReference>
<dbReference type="SUPFAM" id="SSF81324">
    <property type="entry name" value="Voltage-gated potassium channels"/>
    <property type="match status" value="1"/>
</dbReference>
<protein>
    <recommendedName>
        <fullName evidence="4">Ion transport domain-containing protein</fullName>
    </recommendedName>
</protein>
<evidence type="ECO:0000313" key="2">
    <source>
        <dbReference type="EMBL" id="CAK0810563.1"/>
    </source>
</evidence>
<dbReference type="PANTHER" id="PTHR45689:SF5">
    <property type="entry name" value="I[[H]] CHANNEL, ISOFORM E"/>
    <property type="match status" value="1"/>
</dbReference>
<feature type="transmembrane region" description="Helical" evidence="1">
    <location>
        <begin position="7"/>
        <end position="26"/>
    </location>
</feature>
<evidence type="ECO:0000256" key="1">
    <source>
        <dbReference type="SAM" id="Phobius"/>
    </source>
</evidence>
<gene>
    <name evidence="2" type="ORF">PCOR1329_LOCUS15490</name>
</gene>
<dbReference type="Proteomes" id="UP001189429">
    <property type="component" value="Unassembled WGS sequence"/>
</dbReference>
<dbReference type="InterPro" id="IPR051413">
    <property type="entry name" value="K/Na_HCN_channel"/>
</dbReference>
<dbReference type="Gene3D" id="1.10.287.70">
    <property type="match status" value="1"/>
</dbReference>
<dbReference type="EMBL" id="CAUYUJ010004689">
    <property type="protein sequence ID" value="CAK0810563.1"/>
    <property type="molecule type" value="Genomic_DNA"/>
</dbReference>
<organism evidence="2 3">
    <name type="scientific">Prorocentrum cordatum</name>
    <dbReference type="NCBI Taxonomy" id="2364126"/>
    <lineage>
        <taxon>Eukaryota</taxon>
        <taxon>Sar</taxon>
        <taxon>Alveolata</taxon>
        <taxon>Dinophyceae</taxon>
        <taxon>Prorocentrales</taxon>
        <taxon>Prorocentraceae</taxon>
        <taxon>Prorocentrum</taxon>
    </lineage>
</organism>
<reference evidence="2" key="1">
    <citation type="submission" date="2023-10" db="EMBL/GenBank/DDBJ databases">
        <authorList>
            <person name="Chen Y."/>
            <person name="Shah S."/>
            <person name="Dougan E. K."/>
            <person name="Thang M."/>
            <person name="Chan C."/>
        </authorList>
    </citation>
    <scope>NUCLEOTIDE SEQUENCE [LARGE SCALE GENOMIC DNA]</scope>
</reference>
<evidence type="ECO:0008006" key="4">
    <source>
        <dbReference type="Google" id="ProtNLM"/>
    </source>
</evidence>
<proteinExistence type="predicted"/>
<keyword evidence="1" id="KW-1133">Transmembrane helix</keyword>
<feature type="transmembrane region" description="Helical" evidence="1">
    <location>
        <begin position="86"/>
        <end position="110"/>
    </location>
</feature>
<feature type="transmembrane region" description="Helical" evidence="1">
    <location>
        <begin position="41"/>
        <end position="66"/>
    </location>
</feature>
<feature type="non-terminal residue" evidence="2">
    <location>
        <position position="1"/>
    </location>
</feature>
<accession>A0ABN9QW59</accession>
<keyword evidence="3" id="KW-1185">Reference proteome</keyword>
<evidence type="ECO:0000313" key="3">
    <source>
        <dbReference type="Proteomes" id="UP001189429"/>
    </source>
</evidence>